<proteinExistence type="predicted"/>
<dbReference type="InterPro" id="IPR040854">
    <property type="entry name" value="ZSWIM9"/>
</dbReference>
<name>A0AAE0YW96_9GAST</name>
<reference evidence="3" key="1">
    <citation type="journal article" date="2023" name="G3 (Bethesda)">
        <title>A reference genome for the long-term kleptoplast-retaining sea slug Elysia crispata morphotype clarki.</title>
        <authorList>
            <person name="Eastman K.E."/>
            <person name="Pendleton A.L."/>
            <person name="Shaikh M.A."/>
            <person name="Suttiyut T."/>
            <person name="Ogas R."/>
            <person name="Tomko P."/>
            <person name="Gavelis G."/>
            <person name="Widhalm J.R."/>
            <person name="Wisecaver J.H."/>
        </authorList>
    </citation>
    <scope>NUCLEOTIDE SEQUENCE</scope>
    <source>
        <strain evidence="3">ECLA1</strain>
    </source>
</reference>
<evidence type="ECO:0000313" key="3">
    <source>
        <dbReference type="EMBL" id="KAK3758240.1"/>
    </source>
</evidence>
<accession>A0AAE0YW96</accession>
<dbReference type="Pfam" id="PF21599">
    <property type="entry name" value="ZSWIM3_N"/>
    <property type="match status" value="1"/>
</dbReference>
<evidence type="ECO:0000313" key="4">
    <source>
        <dbReference type="Proteomes" id="UP001283361"/>
    </source>
</evidence>
<dbReference type="AlphaFoldDB" id="A0AAE0YW96"/>
<dbReference type="InterPro" id="IPR048325">
    <property type="entry name" value="ZSWIM3_N"/>
</dbReference>
<sequence length="324" mass="36756">MPEIVLGEKFSSFESLKDAIERYQKANNVQLIVKDSKLLGRIAKTMPKLMDVVNKDIMYYRLAYACEFHGEYRSKGKVKPNHVSKRRGCPMRILLRLAEDLHHLVVYELFEQHNHALELRDEKNPTKPQMFRMARLNSSRYSLTKLEEGEGGEMVDVEMCVGNQLFDDEDEVNGESALTGSSNITDPSTPIARLIGNATKRVLTESDLKASTGNFHTEMKRRKLILQNKKLELETKKLELENKKLELEVRLLERRQEEMDQQQQQQAHSLASDGNTYYVSHVIDDSKEVLMGGAGTTFASSSAAAAEVIKSLTGRGQPIQIITQ</sequence>
<feature type="coiled-coil region" evidence="1">
    <location>
        <begin position="221"/>
        <end position="265"/>
    </location>
</feature>
<dbReference type="PANTHER" id="PTHR47086:SF4">
    <property type="entry name" value="BTB DOMAIN-CONTAINING PROTEIN"/>
    <property type="match status" value="1"/>
</dbReference>
<evidence type="ECO:0000256" key="1">
    <source>
        <dbReference type="SAM" id="Coils"/>
    </source>
</evidence>
<dbReference type="Proteomes" id="UP001283361">
    <property type="component" value="Unassembled WGS sequence"/>
</dbReference>
<keyword evidence="1" id="KW-0175">Coiled coil</keyword>
<keyword evidence="4" id="KW-1185">Reference proteome</keyword>
<protein>
    <recommendedName>
        <fullName evidence="2">ZSWIM3 N-terminal domain-containing protein</fullName>
    </recommendedName>
</protein>
<dbReference type="EMBL" id="JAWDGP010005286">
    <property type="protein sequence ID" value="KAK3758240.1"/>
    <property type="molecule type" value="Genomic_DNA"/>
</dbReference>
<comment type="caution">
    <text evidence="3">The sequence shown here is derived from an EMBL/GenBank/DDBJ whole genome shotgun (WGS) entry which is preliminary data.</text>
</comment>
<gene>
    <name evidence="3" type="ORF">RRG08_061087</name>
</gene>
<evidence type="ECO:0000259" key="2">
    <source>
        <dbReference type="Pfam" id="PF21599"/>
    </source>
</evidence>
<dbReference type="PANTHER" id="PTHR47086">
    <property type="entry name" value="BTB DOMAIN-CONTAINING PROTEIN"/>
    <property type="match status" value="1"/>
</dbReference>
<organism evidence="3 4">
    <name type="scientific">Elysia crispata</name>
    <name type="common">lettuce slug</name>
    <dbReference type="NCBI Taxonomy" id="231223"/>
    <lineage>
        <taxon>Eukaryota</taxon>
        <taxon>Metazoa</taxon>
        <taxon>Spiralia</taxon>
        <taxon>Lophotrochozoa</taxon>
        <taxon>Mollusca</taxon>
        <taxon>Gastropoda</taxon>
        <taxon>Heterobranchia</taxon>
        <taxon>Euthyneura</taxon>
        <taxon>Panpulmonata</taxon>
        <taxon>Sacoglossa</taxon>
        <taxon>Placobranchoidea</taxon>
        <taxon>Plakobranchidae</taxon>
        <taxon>Elysia</taxon>
    </lineage>
</organism>
<feature type="domain" description="ZSWIM3 N-terminal" evidence="2">
    <location>
        <begin position="6"/>
        <end position="115"/>
    </location>
</feature>